<gene>
    <name evidence="8" type="ORF">CM240_0982</name>
</gene>
<dbReference type="AlphaFoldDB" id="W6RU57"/>
<evidence type="ECO:0000256" key="4">
    <source>
        <dbReference type="ARBA" id="ARBA00022729"/>
    </source>
</evidence>
<dbReference type="KEGG" id="clt:CM240_0982"/>
<dbReference type="InterPro" id="IPR003760">
    <property type="entry name" value="PnrA-like"/>
</dbReference>
<accession>W6RU57</accession>
<keyword evidence="4" id="KW-0732">Signal</keyword>
<dbReference type="CDD" id="cd06354">
    <property type="entry name" value="PBP1_PrnA-like"/>
    <property type="match status" value="1"/>
</dbReference>
<proteinExistence type="inferred from homology"/>
<dbReference type="InterPro" id="IPR028082">
    <property type="entry name" value="Peripla_BP_I"/>
</dbReference>
<dbReference type="PANTHER" id="PTHR34296">
    <property type="entry name" value="TRANSCRIPTIONAL ACTIVATOR PROTEIN MED"/>
    <property type="match status" value="1"/>
</dbReference>
<evidence type="ECO:0000313" key="9">
    <source>
        <dbReference type="Proteomes" id="UP000019426"/>
    </source>
</evidence>
<feature type="domain" description="ABC transporter substrate-binding protein PnrA-like" evidence="7">
    <location>
        <begin position="47"/>
        <end position="354"/>
    </location>
</feature>
<dbReference type="PATRIC" id="fig|1216932.3.peg.970"/>
<comment type="subcellular location">
    <subcellularLocation>
        <location evidence="1">Cell membrane</location>
        <topology evidence="1">Lipid-anchor</topology>
    </subcellularLocation>
</comment>
<dbReference type="STRING" id="1216932.CM240_0982"/>
<dbReference type="InterPro" id="IPR050957">
    <property type="entry name" value="BMP_lipoprotein"/>
</dbReference>
<dbReference type="RefSeq" id="WP_044037019.1">
    <property type="nucleotide sequence ID" value="NZ_HG917868.1"/>
</dbReference>
<dbReference type="PROSITE" id="PS51257">
    <property type="entry name" value="PROKAR_LIPOPROTEIN"/>
    <property type="match status" value="1"/>
</dbReference>
<reference evidence="8 9" key="1">
    <citation type="submission" date="2013-11" db="EMBL/GenBank/DDBJ databases">
        <title>Complete genome sequence of Clostridum sp. M2/40.</title>
        <authorList>
            <person name="Wibberg D."/>
            <person name="Puehler A."/>
            <person name="Schlueter A."/>
        </authorList>
    </citation>
    <scope>NUCLEOTIDE SEQUENCE [LARGE SCALE GENOMIC DNA]</scope>
    <source>
        <strain evidence="9">M2/40</strain>
    </source>
</reference>
<dbReference type="EMBL" id="HG917868">
    <property type="protein sequence ID" value="CDM68146.1"/>
    <property type="molecule type" value="Genomic_DNA"/>
</dbReference>
<keyword evidence="6 8" id="KW-0449">Lipoprotein</keyword>
<dbReference type="Pfam" id="PF02608">
    <property type="entry name" value="Bmp"/>
    <property type="match status" value="1"/>
</dbReference>
<dbReference type="HOGENOM" id="CLU_038813_0_0_9"/>
<dbReference type="PANTHER" id="PTHR34296:SF2">
    <property type="entry name" value="ABC TRANSPORTER GUANOSINE-BINDING PROTEIN NUPN"/>
    <property type="match status" value="1"/>
</dbReference>
<sequence>MKSKKIIAMLTAGIISMSIFTGCGREAKNDNTNKSDLISTDVTIGLSTDEGGLGDKSFNDAANKGLEEIKKEYNVKTQVLQSPSSTAYEQNIKELSDVNDLTFAIGFKMEDAMSRISSAKPDKKFAIVDTVIDNENVTSVLFKEHEGAFLMGVIAGSMTKTNKVGFVGGVDNNPVIERFEVGYIAGVKAVNPKAAEGLIGENGSKHGKYVRYAGTFGDPTKGTEFANQLYGEGVDIIFHAAASTGIGVINKASELREQGKDVWAIGVDQDQAVTMPQAKDAILSSCVKRVDVAIYNIAKNFINGEFAGGTTIEYGLAEDGIGIADTKDNLNEETLELVEKYRKEIIEGSITVPTTLEEIE</sequence>
<dbReference type="GO" id="GO:0005886">
    <property type="term" value="C:plasma membrane"/>
    <property type="evidence" value="ECO:0007669"/>
    <property type="project" value="UniProtKB-SubCell"/>
</dbReference>
<keyword evidence="5" id="KW-0472">Membrane</keyword>
<dbReference type="Gene3D" id="3.40.50.2300">
    <property type="match status" value="2"/>
</dbReference>
<dbReference type="SUPFAM" id="SSF53822">
    <property type="entry name" value="Periplasmic binding protein-like I"/>
    <property type="match status" value="1"/>
</dbReference>
<organism evidence="8 9">
    <name type="scientific">Clostridium bornimense</name>
    <dbReference type="NCBI Taxonomy" id="1216932"/>
    <lineage>
        <taxon>Bacteria</taxon>
        <taxon>Bacillati</taxon>
        <taxon>Bacillota</taxon>
        <taxon>Clostridia</taxon>
        <taxon>Eubacteriales</taxon>
        <taxon>Clostridiaceae</taxon>
        <taxon>Clostridium</taxon>
    </lineage>
</organism>
<protein>
    <submittedName>
        <fullName evidence="8">Bmp family lipoprotein</fullName>
    </submittedName>
</protein>
<comment type="similarity">
    <text evidence="2">Belongs to the BMP lipoprotein family.</text>
</comment>
<evidence type="ECO:0000256" key="2">
    <source>
        <dbReference type="ARBA" id="ARBA00008610"/>
    </source>
</evidence>
<evidence type="ECO:0000313" key="8">
    <source>
        <dbReference type="EMBL" id="CDM68146.1"/>
    </source>
</evidence>
<name>W6RU57_9CLOT</name>
<evidence type="ECO:0000256" key="3">
    <source>
        <dbReference type="ARBA" id="ARBA00022475"/>
    </source>
</evidence>
<evidence type="ECO:0000256" key="5">
    <source>
        <dbReference type="ARBA" id="ARBA00023136"/>
    </source>
</evidence>
<evidence type="ECO:0000256" key="6">
    <source>
        <dbReference type="ARBA" id="ARBA00023288"/>
    </source>
</evidence>
<keyword evidence="3" id="KW-1003">Cell membrane</keyword>
<evidence type="ECO:0000259" key="7">
    <source>
        <dbReference type="Pfam" id="PF02608"/>
    </source>
</evidence>
<dbReference type="Proteomes" id="UP000019426">
    <property type="component" value="Chromosome M2/40_rep1"/>
</dbReference>
<dbReference type="eggNOG" id="COG1744">
    <property type="taxonomic scope" value="Bacteria"/>
</dbReference>
<evidence type="ECO:0000256" key="1">
    <source>
        <dbReference type="ARBA" id="ARBA00004193"/>
    </source>
</evidence>
<dbReference type="OrthoDB" id="9769871at2"/>
<keyword evidence="9" id="KW-1185">Reference proteome</keyword>